<keyword evidence="2" id="KW-0548">Nucleotidyltransferase</keyword>
<keyword evidence="1" id="KW-1133">Transmembrane helix</keyword>
<protein>
    <submittedName>
        <fullName evidence="2">RNA-directed DNA polymerase, related</fullName>
    </submittedName>
</protein>
<sequence length="208" mass="24082">MCYILLLRQVFLQALMWVINLPFESYILKIADDTLFIRQNSWGNIRALKAIMILFELKSGLKVNFHKRLLDGINVAETWLVEEFVVLNSKLVNFLLFIWSFCLEGICFTLLFCNCLLKVPANGYQSGKINWNKVCSTKEVGVWGLREFNQALLEKWCWRLLVDQEGLCYKVLPTNYGASWFKEKVGQVVGDGDITSFRCDPWMDGNCV</sequence>
<keyword evidence="1" id="KW-0812">Transmembrane</keyword>
<proteinExistence type="predicted"/>
<evidence type="ECO:0000313" key="2">
    <source>
        <dbReference type="EMBL" id="ABD33380.2"/>
    </source>
</evidence>
<reference evidence="2" key="1">
    <citation type="submission" date="2005-03" db="EMBL/GenBank/DDBJ databases">
        <authorList>
            <person name="Town C.D."/>
        </authorList>
    </citation>
    <scope>NUCLEOTIDE SEQUENCE</scope>
</reference>
<keyword evidence="2" id="KW-0808">Transferase</keyword>
<keyword evidence="1" id="KW-0472">Membrane</keyword>
<evidence type="ECO:0000256" key="1">
    <source>
        <dbReference type="SAM" id="Phobius"/>
    </source>
</evidence>
<name>Q2HS07_MEDTR</name>
<feature type="transmembrane region" description="Helical" evidence="1">
    <location>
        <begin position="94"/>
        <end position="117"/>
    </location>
</feature>
<keyword evidence="2" id="KW-0695">RNA-directed DNA polymerase</keyword>
<reference evidence="2" key="2">
    <citation type="submission" date="2007-03" db="EMBL/GenBank/DDBJ databases">
        <authorList>
            <consortium name="The International Medicago Genome Annotation Group"/>
        </authorList>
    </citation>
    <scope>NUCLEOTIDE SEQUENCE</scope>
</reference>
<gene>
    <name evidence="2" type="ORF">MtrDRAFT_AC157504g35v2</name>
</gene>
<organism evidence="2">
    <name type="scientific">Medicago truncatula</name>
    <name type="common">Barrel medic</name>
    <name type="synonym">Medicago tribuloides</name>
    <dbReference type="NCBI Taxonomy" id="3880"/>
    <lineage>
        <taxon>Eukaryota</taxon>
        <taxon>Viridiplantae</taxon>
        <taxon>Streptophyta</taxon>
        <taxon>Embryophyta</taxon>
        <taxon>Tracheophyta</taxon>
        <taxon>Spermatophyta</taxon>
        <taxon>Magnoliopsida</taxon>
        <taxon>eudicotyledons</taxon>
        <taxon>Gunneridae</taxon>
        <taxon>Pentapetalae</taxon>
        <taxon>rosids</taxon>
        <taxon>fabids</taxon>
        <taxon>Fabales</taxon>
        <taxon>Fabaceae</taxon>
        <taxon>Papilionoideae</taxon>
        <taxon>50 kb inversion clade</taxon>
        <taxon>NPAAA clade</taxon>
        <taxon>Hologalegina</taxon>
        <taxon>IRL clade</taxon>
        <taxon>Trifolieae</taxon>
        <taxon>Medicago</taxon>
    </lineage>
</organism>
<dbReference type="GO" id="GO:0003964">
    <property type="term" value="F:RNA-directed DNA polymerase activity"/>
    <property type="evidence" value="ECO:0007669"/>
    <property type="project" value="UniProtKB-KW"/>
</dbReference>
<dbReference type="EMBL" id="AC157504">
    <property type="protein sequence ID" value="ABD33380.2"/>
    <property type="molecule type" value="Genomic_DNA"/>
</dbReference>
<dbReference type="AlphaFoldDB" id="Q2HS07"/>
<accession>Q2HS07</accession>